<accession>A0A9X3NFW3</accession>
<dbReference type="InterPro" id="IPR015422">
    <property type="entry name" value="PyrdxlP-dep_Trfase_small"/>
</dbReference>
<dbReference type="RefSeq" id="WP_270029965.1">
    <property type="nucleotide sequence ID" value="NZ_JAPDDP010000115.1"/>
</dbReference>
<sequence length="387" mass="40188">MTAGGSSLCPLDEEYRLTLYPEPGASSDGALYGASTRAVHAGLPDFEQGAPLLGGPVFAAPFHLRGAKDAHEFGYGRDANPTWSALESALGTLEGGTSLVFASGMAAVAAVLFTVLKPGDKLVAVGDGYPGVRFIATERLAPTGVEVQFVSTDTEEICAAAEGARLVWIETPSNPRLDVCDIAAIAAAAHKAGALVAVDNTLATPLGQQCLALGADIAMMSGTKTLCGHSDVLLGVVSTRDGELVDALKRWRSQSGSVVGAFEAWLAHRSLATLALRLERSSAGALAVADALRGKGIEVFHPSDHAASSQMLHHGCLVGFVLESETRAQEVLARCSLVAEATSFGGVHATAERRERWGTDDVPAGFIRYSAGIEDPEDLVADLLQAL</sequence>
<dbReference type="PANTHER" id="PTHR11808">
    <property type="entry name" value="TRANS-SULFURATION ENZYME FAMILY MEMBER"/>
    <property type="match status" value="1"/>
</dbReference>
<dbReference type="InterPro" id="IPR015421">
    <property type="entry name" value="PyrdxlP-dep_Trfase_major"/>
</dbReference>
<feature type="modified residue" description="N6-(pyridoxal phosphate)lysine" evidence="7">
    <location>
        <position position="224"/>
    </location>
</feature>
<dbReference type="PIRSF" id="PIRSF001434">
    <property type="entry name" value="CGS"/>
    <property type="match status" value="1"/>
</dbReference>
<dbReference type="SUPFAM" id="SSF53383">
    <property type="entry name" value="PLP-dependent transferases"/>
    <property type="match status" value="1"/>
</dbReference>
<reference evidence="9" key="1">
    <citation type="submission" date="2022-10" db="EMBL/GenBank/DDBJ databases">
        <title>The WGS of Solirubrobacter phytolaccae KCTC 29190.</title>
        <authorList>
            <person name="Jiang Z."/>
        </authorList>
    </citation>
    <scope>NUCLEOTIDE SEQUENCE</scope>
    <source>
        <strain evidence="9">KCTC 29190</strain>
    </source>
</reference>
<dbReference type="EMBL" id="JAPDDP010000115">
    <property type="protein sequence ID" value="MDA0185459.1"/>
    <property type="molecule type" value="Genomic_DNA"/>
</dbReference>
<evidence type="ECO:0000256" key="5">
    <source>
        <dbReference type="ARBA" id="ARBA00048780"/>
    </source>
</evidence>
<dbReference type="GO" id="GO:0019346">
    <property type="term" value="P:transsulfuration"/>
    <property type="evidence" value="ECO:0007669"/>
    <property type="project" value="InterPro"/>
</dbReference>
<comment type="catalytic activity">
    <reaction evidence="6">
        <text>L-methionine + H2O = methanethiol + 2-oxobutanoate + NH4(+)</text>
        <dbReference type="Rhea" id="RHEA:23800"/>
        <dbReference type="ChEBI" id="CHEBI:15377"/>
        <dbReference type="ChEBI" id="CHEBI:16007"/>
        <dbReference type="ChEBI" id="CHEBI:16763"/>
        <dbReference type="ChEBI" id="CHEBI:28938"/>
        <dbReference type="ChEBI" id="CHEBI:57844"/>
        <dbReference type="EC" id="4.4.1.11"/>
    </reaction>
    <physiologicalReaction direction="left-to-right" evidence="6">
        <dbReference type="Rhea" id="RHEA:23801"/>
    </physiologicalReaction>
</comment>
<dbReference type="AlphaFoldDB" id="A0A9X3NFW3"/>
<dbReference type="GO" id="GO:0030170">
    <property type="term" value="F:pyridoxal phosphate binding"/>
    <property type="evidence" value="ECO:0007669"/>
    <property type="project" value="InterPro"/>
</dbReference>
<comment type="caution">
    <text evidence="9">The sequence shown here is derived from an EMBL/GenBank/DDBJ whole genome shotgun (WGS) entry which is preliminary data.</text>
</comment>
<evidence type="ECO:0000256" key="8">
    <source>
        <dbReference type="RuleBase" id="RU362118"/>
    </source>
</evidence>
<evidence type="ECO:0000256" key="6">
    <source>
        <dbReference type="ARBA" id="ARBA00052699"/>
    </source>
</evidence>
<evidence type="ECO:0000256" key="7">
    <source>
        <dbReference type="PIRSR" id="PIRSR001434-2"/>
    </source>
</evidence>
<dbReference type="GO" id="GO:0019343">
    <property type="term" value="P:cysteine biosynthetic process via cystathionine"/>
    <property type="evidence" value="ECO:0007669"/>
    <property type="project" value="TreeGrafter"/>
</dbReference>
<dbReference type="InterPro" id="IPR000277">
    <property type="entry name" value="Cys/Met-Metab_PyrdxlP-dep_enz"/>
</dbReference>
<keyword evidence="2 7" id="KW-0663">Pyridoxal phosphate</keyword>
<comment type="catalytic activity">
    <reaction evidence="5">
        <text>L-homocysteine + H2O = 2-oxobutanoate + hydrogen sulfide + NH4(+) + H(+)</text>
        <dbReference type="Rhea" id="RHEA:14501"/>
        <dbReference type="ChEBI" id="CHEBI:15377"/>
        <dbReference type="ChEBI" id="CHEBI:15378"/>
        <dbReference type="ChEBI" id="CHEBI:16763"/>
        <dbReference type="ChEBI" id="CHEBI:28938"/>
        <dbReference type="ChEBI" id="CHEBI:29919"/>
        <dbReference type="ChEBI" id="CHEBI:58199"/>
        <dbReference type="EC" id="4.4.1.2"/>
    </reaction>
    <physiologicalReaction direction="left-to-right" evidence="5">
        <dbReference type="Rhea" id="RHEA:14502"/>
    </physiologicalReaction>
</comment>
<protein>
    <recommendedName>
        <fullName evidence="3">homocysteine desulfhydrase</fullName>
        <ecNumber evidence="3">4.4.1.2</ecNumber>
    </recommendedName>
    <alternativeName>
        <fullName evidence="4">Homocysteine desulfhydrase</fullName>
    </alternativeName>
</protein>
<keyword evidence="9" id="KW-0456">Lyase</keyword>
<dbReference type="FunFam" id="3.40.640.10:FF:000046">
    <property type="entry name" value="Cystathionine gamma-lyase"/>
    <property type="match status" value="1"/>
</dbReference>
<dbReference type="InterPro" id="IPR015424">
    <property type="entry name" value="PyrdxlP-dep_Trfase"/>
</dbReference>
<organism evidence="9 10">
    <name type="scientific">Solirubrobacter phytolaccae</name>
    <dbReference type="NCBI Taxonomy" id="1404360"/>
    <lineage>
        <taxon>Bacteria</taxon>
        <taxon>Bacillati</taxon>
        <taxon>Actinomycetota</taxon>
        <taxon>Thermoleophilia</taxon>
        <taxon>Solirubrobacterales</taxon>
        <taxon>Solirubrobacteraceae</taxon>
        <taxon>Solirubrobacter</taxon>
    </lineage>
</organism>
<comment type="cofactor">
    <cofactor evidence="1 8">
        <name>pyridoxal 5'-phosphate</name>
        <dbReference type="ChEBI" id="CHEBI:597326"/>
    </cofactor>
</comment>
<dbReference type="Pfam" id="PF01053">
    <property type="entry name" value="Cys_Met_Meta_PP"/>
    <property type="match status" value="1"/>
</dbReference>
<evidence type="ECO:0000256" key="1">
    <source>
        <dbReference type="ARBA" id="ARBA00001933"/>
    </source>
</evidence>
<evidence type="ECO:0000256" key="2">
    <source>
        <dbReference type="ARBA" id="ARBA00022898"/>
    </source>
</evidence>
<keyword evidence="10" id="KW-1185">Reference proteome</keyword>
<dbReference type="Gene3D" id="3.90.1150.10">
    <property type="entry name" value="Aspartate Aminotransferase, domain 1"/>
    <property type="match status" value="1"/>
</dbReference>
<comment type="similarity">
    <text evidence="8">Belongs to the trans-sulfuration enzymes family.</text>
</comment>
<dbReference type="PANTHER" id="PTHR11808:SF85">
    <property type="entry name" value="CYSTATHIONINE GAMMA-LYASE-RELATED"/>
    <property type="match status" value="1"/>
</dbReference>
<dbReference type="Proteomes" id="UP001147653">
    <property type="component" value="Unassembled WGS sequence"/>
</dbReference>
<evidence type="ECO:0000256" key="4">
    <source>
        <dbReference type="ARBA" id="ARBA00047199"/>
    </source>
</evidence>
<evidence type="ECO:0000256" key="3">
    <source>
        <dbReference type="ARBA" id="ARBA00047175"/>
    </source>
</evidence>
<proteinExistence type="inferred from homology"/>
<dbReference type="GO" id="GO:0018826">
    <property type="term" value="F:methionine gamma-lyase activity"/>
    <property type="evidence" value="ECO:0007669"/>
    <property type="project" value="UniProtKB-EC"/>
</dbReference>
<gene>
    <name evidence="9" type="ORF">OJ997_34450</name>
</gene>
<name>A0A9X3NFW3_9ACTN</name>
<evidence type="ECO:0000313" key="9">
    <source>
        <dbReference type="EMBL" id="MDA0185459.1"/>
    </source>
</evidence>
<dbReference type="GO" id="GO:0047982">
    <property type="term" value="F:homocysteine desulfhydrase activity"/>
    <property type="evidence" value="ECO:0007669"/>
    <property type="project" value="UniProtKB-EC"/>
</dbReference>
<dbReference type="Gene3D" id="3.40.640.10">
    <property type="entry name" value="Type I PLP-dependent aspartate aminotransferase-like (Major domain)"/>
    <property type="match status" value="1"/>
</dbReference>
<evidence type="ECO:0000313" key="10">
    <source>
        <dbReference type="Proteomes" id="UP001147653"/>
    </source>
</evidence>
<dbReference type="EC" id="4.4.1.2" evidence="3"/>
<dbReference type="GO" id="GO:0005737">
    <property type="term" value="C:cytoplasm"/>
    <property type="evidence" value="ECO:0007669"/>
    <property type="project" value="TreeGrafter"/>
</dbReference>
<dbReference type="NCBIfam" id="NF005758">
    <property type="entry name" value="PRK07582.1"/>
    <property type="match status" value="1"/>
</dbReference>
<dbReference type="GO" id="GO:0004123">
    <property type="term" value="F:cystathionine gamma-lyase activity"/>
    <property type="evidence" value="ECO:0007669"/>
    <property type="project" value="TreeGrafter"/>
</dbReference>